<evidence type="ECO:0000256" key="9">
    <source>
        <dbReference type="HAMAP-Rule" id="MF_01463"/>
    </source>
</evidence>
<comment type="function">
    <text evidence="9">Part of the Sec protein translocase complex. Interacts with the SecYEG preprotein conducting channel. SecDF uses the proton motive force (PMF) to complete protein translocation after the ATP-dependent function of SecA.</text>
</comment>
<dbReference type="Gene3D" id="3.30.70.3400">
    <property type="match status" value="1"/>
</dbReference>
<comment type="similarity">
    <text evidence="9">Belongs to the SecD/SecF family. SecD subfamily.</text>
</comment>
<dbReference type="NCBIfam" id="TIGR00916">
    <property type="entry name" value="2A0604s01"/>
    <property type="match status" value="1"/>
</dbReference>
<dbReference type="InterPro" id="IPR048634">
    <property type="entry name" value="SecD_SecF_C"/>
</dbReference>
<dbReference type="GO" id="GO:0005886">
    <property type="term" value="C:plasma membrane"/>
    <property type="evidence" value="ECO:0007669"/>
    <property type="project" value="UniProtKB-SubCell"/>
</dbReference>
<evidence type="ECO:0000259" key="11">
    <source>
        <dbReference type="Pfam" id="PF21760"/>
    </source>
</evidence>
<comment type="caution">
    <text evidence="13">The sequence shown here is derived from an EMBL/GenBank/DDBJ whole genome shotgun (WGS) entry which is preliminary data.</text>
</comment>
<feature type="domain" description="Protein translocase subunit SecDF P1" evidence="11">
    <location>
        <begin position="69"/>
        <end position="132"/>
    </location>
</feature>
<dbReference type="HAMAP" id="MF_01463_B">
    <property type="entry name" value="SecD_B"/>
    <property type="match status" value="1"/>
</dbReference>
<dbReference type="SUPFAM" id="SSF82866">
    <property type="entry name" value="Multidrug efflux transporter AcrB transmembrane domain"/>
    <property type="match status" value="1"/>
</dbReference>
<name>A0A1G2DHH6_9BACT</name>
<dbReference type="PANTHER" id="PTHR30081">
    <property type="entry name" value="PROTEIN-EXPORT MEMBRANE PROTEIN SEC"/>
    <property type="match status" value="1"/>
</dbReference>
<gene>
    <name evidence="9" type="primary">secD</name>
    <name evidence="13" type="ORF">A2942_01565</name>
</gene>
<evidence type="ECO:0000259" key="10">
    <source>
        <dbReference type="Pfam" id="PF02355"/>
    </source>
</evidence>
<dbReference type="GO" id="GO:0006605">
    <property type="term" value="P:protein targeting"/>
    <property type="evidence" value="ECO:0007669"/>
    <property type="project" value="UniProtKB-UniRule"/>
</dbReference>
<dbReference type="InterPro" id="IPR022646">
    <property type="entry name" value="SecD/SecF_CS"/>
</dbReference>
<feature type="transmembrane region" description="Helical" evidence="9">
    <location>
        <begin position="392"/>
        <end position="417"/>
    </location>
</feature>
<dbReference type="GO" id="GO:0043952">
    <property type="term" value="P:protein transport by the Sec complex"/>
    <property type="evidence" value="ECO:0007669"/>
    <property type="project" value="UniProtKB-UniRule"/>
</dbReference>
<feature type="transmembrane region" description="Helical" evidence="9">
    <location>
        <begin position="350"/>
        <end position="371"/>
    </location>
</feature>
<evidence type="ECO:0000256" key="8">
    <source>
        <dbReference type="ARBA" id="ARBA00023136"/>
    </source>
</evidence>
<dbReference type="Pfam" id="PF21760">
    <property type="entry name" value="SecD_1st"/>
    <property type="match status" value="1"/>
</dbReference>
<dbReference type="GO" id="GO:0065002">
    <property type="term" value="P:intracellular protein transmembrane transport"/>
    <property type="evidence" value="ECO:0007669"/>
    <property type="project" value="UniProtKB-UniRule"/>
</dbReference>
<feature type="domain" description="SecDF P1 head subdomain" evidence="12">
    <location>
        <begin position="184"/>
        <end position="278"/>
    </location>
</feature>
<sequence>MWRKRFIAFILLLAGAGIGFAIYQGEKNPESIFGEKPFKYGLDIQGGTELVYEADTANIAPGELRQTMNALRDVIERRVNLFGVSEPVVQTEEANTLSGNPSQRLIVELPGVTDIKQAVELIGQTPLLEFKIERPDGEEKTRILDAFARTQERFKDPTLTDDMKAAIILSDPLLQDDPNYIPTSLNGSKLQKASLTFDSRTNAPKVLLTFTDEGRQLFADITKANIDKEVAIYLDGSPISIPIVREAILDGNAEISGNFTVKEAQELVGRLNSGALPVAITLLSTQTVGASLGERALTSGVKAGIVGVLIVALFLILWYRLPGLVATFALAIYIAIMLAMFKLIPVTLTAAGIAGFILSIGMAVDANVLIFERMKEEMKKGKDVADAMHDGFARAWLSIRDSNISSMISALILFWFGTSLVKGFALTLGIGVLISMFSAITVTRTFLYSLGTHGQSKLVKFLFGSGFRPS</sequence>
<evidence type="ECO:0000259" key="12">
    <source>
        <dbReference type="Pfam" id="PF22599"/>
    </source>
</evidence>
<evidence type="ECO:0000256" key="1">
    <source>
        <dbReference type="ARBA" id="ARBA00004651"/>
    </source>
</evidence>
<keyword evidence="6 9" id="KW-1133">Transmembrane helix</keyword>
<organism evidence="13 14">
    <name type="scientific">Candidatus Lloydbacteria bacterium RIFCSPLOWO2_01_FULL_50_20</name>
    <dbReference type="NCBI Taxonomy" id="1798665"/>
    <lineage>
        <taxon>Bacteria</taxon>
        <taxon>Candidatus Lloydiibacteriota</taxon>
    </lineage>
</organism>
<dbReference type="InterPro" id="IPR055344">
    <property type="entry name" value="SecD_SecF_C_bact"/>
</dbReference>
<keyword evidence="7 9" id="KW-0811">Translocation</keyword>
<dbReference type="Gene3D" id="1.20.1640.10">
    <property type="entry name" value="Multidrug efflux transporter AcrB transmembrane domain"/>
    <property type="match status" value="1"/>
</dbReference>
<dbReference type="Pfam" id="PF07549">
    <property type="entry name" value="Sec_GG"/>
    <property type="match status" value="1"/>
</dbReference>
<evidence type="ECO:0000256" key="5">
    <source>
        <dbReference type="ARBA" id="ARBA00022927"/>
    </source>
</evidence>
<dbReference type="STRING" id="1798665.A2942_01565"/>
<feature type="domain" description="Protein export membrane protein SecD/SecF C-terminal" evidence="10">
    <location>
        <begin position="280"/>
        <end position="451"/>
    </location>
</feature>
<dbReference type="FunFam" id="1.20.1640.10:FF:000004">
    <property type="entry name" value="Protein translocase subunit SecD"/>
    <property type="match status" value="1"/>
</dbReference>
<proteinExistence type="inferred from homology"/>
<dbReference type="PANTHER" id="PTHR30081:SF1">
    <property type="entry name" value="PROTEIN TRANSLOCASE SUBUNIT SECD"/>
    <property type="match status" value="1"/>
</dbReference>
<dbReference type="Gene3D" id="3.30.1360.200">
    <property type="match status" value="1"/>
</dbReference>
<dbReference type="InterPro" id="IPR048631">
    <property type="entry name" value="SecD_1st"/>
</dbReference>
<dbReference type="EMBL" id="MHLP01000012">
    <property type="protein sequence ID" value="OGZ13124.1"/>
    <property type="molecule type" value="Genomic_DNA"/>
</dbReference>
<dbReference type="AlphaFoldDB" id="A0A1G2DHH6"/>
<comment type="subunit">
    <text evidence="9">Forms a complex with SecF. Part of the essential Sec protein translocation apparatus which comprises SecA, SecYEG and auxiliary proteins SecDF. Other proteins may also be involved.</text>
</comment>
<dbReference type="NCBIfam" id="TIGR01129">
    <property type="entry name" value="secD"/>
    <property type="match status" value="1"/>
</dbReference>
<protein>
    <recommendedName>
        <fullName evidence="9">Protein translocase subunit SecD</fullName>
    </recommendedName>
</protein>
<keyword evidence="5 9" id="KW-0653">Protein transport</keyword>
<comment type="subcellular location">
    <subcellularLocation>
        <location evidence="1 9">Cell membrane</location>
        <topology evidence="1 9">Multi-pass membrane protein</topology>
    </subcellularLocation>
</comment>
<comment type="caution">
    <text evidence="9">Lacks conserved residue(s) required for the propagation of feature annotation.</text>
</comment>
<evidence type="ECO:0000256" key="3">
    <source>
        <dbReference type="ARBA" id="ARBA00022475"/>
    </source>
</evidence>
<evidence type="ECO:0000256" key="2">
    <source>
        <dbReference type="ARBA" id="ARBA00022448"/>
    </source>
</evidence>
<dbReference type="InterPro" id="IPR001036">
    <property type="entry name" value="Acrflvin-R"/>
</dbReference>
<keyword evidence="2 9" id="KW-0813">Transport</keyword>
<feature type="transmembrane region" description="Helical" evidence="9">
    <location>
        <begin position="324"/>
        <end position="344"/>
    </location>
</feature>
<evidence type="ECO:0000256" key="4">
    <source>
        <dbReference type="ARBA" id="ARBA00022692"/>
    </source>
</evidence>
<evidence type="ECO:0000313" key="13">
    <source>
        <dbReference type="EMBL" id="OGZ13124.1"/>
    </source>
</evidence>
<dbReference type="InterPro" id="IPR022813">
    <property type="entry name" value="SecD/SecF_arch_bac"/>
</dbReference>
<keyword evidence="3 9" id="KW-1003">Cell membrane</keyword>
<dbReference type="GO" id="GO:0015450">
    <property type="term" value="F:protein-transporting ATPase activity"/>
    <property type="evidence" value="ECO:0007669"/>
    <property type="project" value="InterPro"/>
</dbReference>
<accession>A0A1G2DHH6</accession>
<dbReference type="PRINTS" id="PR00702">
    <property type="entry name" value="ACRIFLAVINRP"/>
</dbReference>
<dbReference type="InterPro" id="IPR054384">
    <property type="entry name" value="SecDF_P1_head"/>
</dbReference>
<reference evidence="13 14" key="1">
    <citation type="journal article" date="2016" name="Nat. Commun.">
        <title>Thousands of microbial genomes shed light on interconnected biogeochemical processes in an aquifer system.</title>
        <authorList>
            <person name="Anantharaman K."/>
            <person name="Brown C.T."/>
            <person name="Hug L.A."/>
            <person name="Sharon I."/>
            <person name="Castelle C.J."/>
            <person name="Probst A.J."/>
            <person name="Thomas B.C."/>
            <person name="Singh A."/>
            <person name="Wilkins M.J."/>
            <person name="Karaoz U."/>
            <person name="Brodie E.L."/>
            <person name="Williams K.H."/>
            <person name="Hubbard S.S."/>
            <person name="Banfield J.F."/>
        </authorList>
    </citation>
    <scope>NUCLEOTIDE SEQUENCE [LARGE SCALE GENOMIC DNA]</scope>
</reference>
<dbReference type="InterPro" id="IPR005791">
    <property type="entry name" value="SecD"/>
</dbReference>
<dbReference type="Pfam" id="PF22599">
    <property type="entry name" value="SecDF_P1_head"/>
    <property type="match status" value="1"/>
</dbReference>
<dbReference type="Proteomes" id="UP000178534">
    <property type="component" value="Unassembled WGS sequence"/>
</dbReference>
<evidence type="ECO:0000256" key="6">
    <source>
        <dbReference type="ARBA" id="ARBA00022989"/>
    </source>
</evidence>
<keyword evidence="8 9" id="KW-0472">Membrane</keyword>
<evidence type="ECO:0000313" key="14">
    <source>
        <dbReference type="Proteomes" id="UP000178534"/>
    </source>
</evidence>
<evidence type="ECO:0000256" key="7">
    <source>
        <dbReference type="ARBA" id="ARBA00023010"/>
    </source>
</evidence>
<feature type="transmembrane region" description="Helical" evidence="9">
    <location>
        <begin position="423"/>
        <end position="447"/>
    </location>
</feature>
<dbReference type="Pfam" id="PF02355">
    <property type="entry name" value="SecD_SecF_C"/>
    <property type="match status" value="1"/>
</dbReference>
<feature type="transmembrane region" description="Helical" evidence="9">
    <location>
        <begin position="300"/>
        <end position="319"/>
    </location>
</feature>
<keyword evidence="4 9" id="KW-0812">Transmembrane</keyword>